<dbReference type="PANTHER" id="PTHR14043:SF2">
    <property type="entry name" value="HOMEOBOX PROTEIN CUT"/>
    <property type="match status" value="1"/>
</dbReference>
<keyword evidence="1 2" id="KW-0175">Coiled coil</keyword>
<evidence type="ECO:0000259" key="4">
    <source>
        <dbReference type="Pfam" id="PF08172"/>
    </source>
</evidence>
<dbReference type="Pfam" id="PF08172">
    <property type="entry name" value="CASP_C"/>
    <property type="match status" value="1"/>
</dbReference>
<evidence type="ECO:0000313" key="5">
    <source>
        <dbReference type="EMBL" id="KAF5830799.1"/>
    </source>
</evidence>
<feature type="compositionally biased region" description="Low complexity" evidence="3">
    <location>
        <begin position="145"/>
        <end position="157"/>
    </location>
</feature>
<keyword evidence="6" id="KW-1185">Reference proteome</keyword>
<feature type="compositionally biased region" description="Gly residues" evidence="3">
    <location>
        <begin position="132"/>
        <end position="144"/>
    </location>
</feature>
<gene>
    <name evidence="5" type="ORF">DUNSADRAFT_14047</name>
</gene>
<protein>
    <submittedName>
        <fullName evidence="5">CASP C terminal-domain-containing protein</fullName>
    </submittedName>
</protein>
<accession>A0ABQ7G867</accession>
<feature type="region of interest" description="Disordered" evidence="3">
    <location>
        <begin position="132"/>
        <end position="157"/>
    </location>
</feature>
<reference evidence="5" key="1">
    <citation type="submission" date="2017-08" db="EMBL/GenBank/DDBJ databases">
        <authorList>
            <person name="Polle J.E."/>
            <person name="Barry K."/>
            <person name="Cushman J."/>
            <person name="Schmutz J."/>
            <person name="Tran D."/>
            <person name="Hathwaick L.T."/>
            <person name="Yim W.C."/>
            <person name="Jenkins J."/>
            <person name="Mckie-Krisberg Z.M."/>
            <person name="Prochnik S."/>
            <person name="Lindquist E."/>
            <person name="Dockter R.B."/>
            <person name="Adam C."/>
            <person name="Molina H."/>
            <person name="Bunkerborg J."/>
            <person name="Jin E."/>
            <person name="Buchheim M."/>
            <person name="Magnuson J."/>
        </authorList>
    </citation>
    <scope>NUCLEOTIDE SEQUENCE</scope>
    <source>
        <strain evidence="5">CCAP 19/18</strain>
    </source>
</reference>
<dbReference type="InterPro" id="IPR012955">
    <property type="entry name" value="CASP_C"/>
</dbReference>
<proteinExistence type="predicted"/>
<name>A0ABQ7G867_DUNSA</name>
<comment type="caution">
    <text evidence="5">The sequence shown here is derived from an EMBL/GenBank/DDBJ whole genome shotgun (WGS) entry which is preliminary data.</text>
</comment>
<dbReference type="PANTHER" id="PTHR14043">
    <property type="entry name" value="CCAAT DISPLACEMENT PROTEIN-RELATED"/>
    <property type="match status" value="1"/>
</dbReference>
<feature type="coiled-coil region" evidence="2">
    <location>
        <begin position="19"/>
        <end position="53"/>
    </location>
</feature>
<dbReference type="EMBL" id="MU070005">
    <property type="protein sequence ID" value="KAF5830799.1"/>
    <property type="molecule type" value="Genomic_DNA"/>
</dbReference>
<evidence type="ECO:0000256" key="1">
    <source>
        <dbReference type="ARBA" id="ARBA00023054"/>
    </source>
</evidence>
<organism evidence="5 6">
    <name type="scientific">Dunaliella salina</name>
    <name type="common">Green alga</name>
    <name type="synonym">Protococcus salinus</name>
    <dbReference type="NCBI Taxonomy" id="3046"/>
    <lineage>
        <taxon>Eukaryota</taxon>
        <taxon>Viridiplantae</taxon>
        <taxon>Chlorophyta</taxon>
        <taxon>core chlorophytes</taxon>
        <taxon>Chlorophyceae</taxon>
        <taxon>CS clade</taxon>
        <taxon>Chlamydomonadales</taxon>
        <taxon>Dunaliellaceae</taxon>
        <taxon>Dunaliella</taxon>
    </lineage>
</organism>
<evidence type="ECO:0000256" key="3">
    <source>
        <dbReference type="SAM" id="MobiDB-lite"/>
    </source>
</evidence>
<evidence type="ECO:0000313" key="6">
    <source>
        <dbReference type="Proteomes" id="UP000815325"/>
    </source>
</evidence>
<dbReference type="Proteomes" id="UP000815325">
    <property type="component" value="Unassembled WGS sequence"/>
</dbReference>
<sequence>MQGPATPDSSDPSSTSSLLDIVISQRDRFRQRMGQLEEEKGTLSEQLAHAQKQLDSCRADNISLYEKVRFIEQYSQPKGGGGGKGGGPGGGKLQVVRVDGAGIPLESEVSAEQRAGTRYQCGPLAFEIGGGADGGGSGADGGRGTSSAGGLSSGGVRARAAGPRKVQAFCFPADDTQADEEAGGAEARYARAYEARVNPFTDFQKSEMETRALLYFAMLPNKHVVEMVDMGAVAQQQEAAGQGGKVGRRLLRRLFDHVLACHFSHGSSGGQSALHNLRFTDQEHE</sequence>
<evidence type="ECO:0000256" key="2">
    <source>
        <dbReference type="SAM" id="Coils"/>
    </source>
</evidence>
<feature type="region of interest" description="Disordered" evidence="3">
    <location>
        <begin position="265"/>
        <end position="285"/>
    </location>
</feature>
<feature type="domain" description="CASP C-terminal" evidence="4">
    <location>
        <begin position="9"/>
        <end position="80"/>
    </location>
</feature>